<sequence>MNALTTEPSPLLSRLPSELRIAIYELLLAFEHPIKLRQTVAGSDKTNVLRTNKQTYNEVLAVLYECNTISVTRNDFCKNTAYGLKTPVDGRHIRHLRMTTFGESIACSFLQNSCDVCSDHGRGLLTALREMPRLQTVTIDHSSQLSTFRRFQAVSLDWTAGRGLDCIGVGRYRISRQDSGGPELTFEHRALAAIWPRLDILTRTFPSEQEEDEELVSLRAIDPDIPDKLWLLHCARKYGLLHELSCRAIEEIWFSDDVLEDMSIAQRSVTLDHFTSEVLEYLPGQTAAQARVQLRRMRL</sequence>
<protein>
    <recommendedName>
        <fullName evidence="3">F-box domain-containing protein</fullName>
    </recommendedName>
</protein>
<dbReference type="Proteomes" id="UP001310890">
    <property type="component" value="Unassembled WGS sequence"/>
</dbReference>
<accession>A0AAN7TM80</accession>
<dbReference type="InterPro" id="IPR038883">
    <property type="entry name" value="AN11006-like"/>
</dbReference>
<evidence type="ECO:0000313" key="2">
    <source>
        <dbReference type="Proteomes" id="UP001310890"/>
    </source>
</evidence>
<organism evidence="1 2">
    <name type="scientific">Meristemomyces frigidus</name>
    <dbReference type="NCBI Taxonomy" id="1508187"/>
    <lineage>
        <taxon>Eukaryota</taxon>
        <taxon>Fungi</taxon>
        <taxon>Dikarya</taxon>
        <taxon>Ascomycota</taxon>
        <taxon>Pezizomycotina</taxon>
        <taxon>Dothideomycetes</taxon>
        <taxon>Dothideomycetidae</taxon>
        <taxon>Mycosphaerellales</taxon>
        <taxon>Teratosphaeriaceae</taxon>
        <taxon>Meristemomyces</taxon>
    </lineage>
</organism>
<comment type="caution">
    <text evidence="1">The sequence shown here is derived from an EMBL/GenBank/DDBJ whole genome shotgun (WGS) entry which is preliminary data.</text>
</comment>
<dbReference type="PANTHER" id="PTHR42085:SF1">
    <property type="entry name" value="F-BOX DOMAIN-CONTAINING PROTEIN"/>
    <property type="match status" value="1"/>
</dbReference>
<name>A0AAN7TM80_9PEZI</name>
<evidence type="ECO:0008006" key="3">
    <source>
        <dbReference type="Google" id="ProtNLM"/>
    </source>
</evidence>
<evidence type="ECO:0000313" key="1">
    <source>
        <dbReference type="EMBL" id="KAK5115776.1"/>
    </source>
</evidence>
<proteinExistence type="predicted"/>
<dbReference type="AlphaFoldDB" id="A0AAN7TM80"/>
<gene>
    <name evidence="1" type="ORF">LTR62_000865</name>
</gene>
<reference evidence="1" key="1">
    <citation type="submission" date="2023-08" db="EMBL/GenBank/DDBJ databases">
        <title>Black Yeasts Isolated from many extreme environments.</title>
        <authorList>
            <person name="Coleine C."/>
            <person name="Stajich J.E."/>
            <person name="Selbmann L."/>
        </authorList>
    </citation>
    <scope>NUCLEOTIDE SEQUENCE</scope>
    <source>
        <strain evidence="1">CCFEE 5401</strain>
    </source>
</reference>
<dbReference type="PANTHER" id="PTHR42085">
    <property type="entry name" value="F-BOX DOMAIN-CONTAINING PROTEIN"/>
    <property type="match status" value="1"/>
</dbReference>
<dbReference type="EMBL" id="JAVRRL010000011">
    <property type="protein sequence ID" value="KAK5115776.1"/>
    <property type="molecule type" value="Genomic_DNA"/>
</dbReference>